<proteinExistence type="predicted"/>
<dbReference type="EMBL" id="NBNE01005053">
    <property type="protein sequence ID" value="OWZ04268.1"/>
    <property type="molecule type" value="Genomic_DNA"/>
</dbReference>
<evidence type="ECO:0000313" key="2">
    <source>
        <dbReference type="Proteomes" id="UP000198211"/>
    </source>
</evidence>
<accession>A0A225VHC2</accession>
<dbReference type="Proteomes" id="UP000198211">
    <property type="component" value="Unassembled WGS sequence"/>
</dbReference>
<name>A0A225VHC2_9STRA</name>
<gene>
    <name evidence="1" type="ORF">PHMEG_00023856</name>
</gene>
<organism evidence="1 2">
    <name type="scientific">Phytophthora megakarya</name>
    <dbReference type="NCBI Taxonomy" id="4795"/>
    <lineage>
        <taxon>Eukaryota</taxon>
        <taxon>Sar</taxon>
        <taxon>Stramenopiles</taxon>
        <taxon>Oomycota</taxon>
        <taxon>Peronosporomycetes</taxon>
        <taxon>Peronosporales</taxon>
        <taxon>Peronosporaceae</taxon>
        <taxon>Phytophthora</taxon>
    </lineage>
</organism>
<keyword evidence="2" id="KW-1185">Reference proteome</keyword>
<sequence>MICVAAKGRGTKHREVAKGQCSITEVNNNGTVTIDYGVTQQRVNIRRLFRCCTATRMRVNDDKLRLNCRCQFVDRMRPNYLFATFLLLKCCRGLPRSRTTNVNILIYYSCKQCPS</sequence>
<dbReference type="AlphaFoldDB" id="A0A225VHC2"/>
<protein>
    <submittedName>
        <fullName evidence="1">Uncharacterized protein</fullName>
    </submittedName>
</protein>
<comment type="caution">
    <text evidence="1">The sequence shown here is derived from an EMBL/GenBank/DDBJ whole genome shotgun (WGS) entry which is preliminary data.</text>
</comment>
<reference evidence="2" key="1">
    <citation type="submission" date="2017-03" db="EMBL/GenBank/DDBJ databases">
        <title>Phytopthora megakarya and P. palmivora, two closely related causual agents of cacao black pod achieved similar genome size and gene model numbers by different mechanisms.</title>
        <authorList>
            <person name="Ali S."/>
            <person name="Shao J."/>
            <person name="Larry D.J."/>
            <person name="Kronmiller B."/>
            <person name="Shen D."/>
            <person name="Strem M.D."/>
            <person name="Melnick R.L."/>
            <person name="Guiltinan M.J."/>
            <person name="Tyler B.M."/>
            <person name="Meinhardt L.W."/>
            <person name="Bailey B.A."/>
        </authorList>
    </citation>
    <scope>NUCLEOTIDE SEQUENCE [LARGE SCALE GENOMIC DNA]</scope>
    <source>
        <strain evidence="2">zdho120</strain>
    </source>
</reference>
<evidence type="ECO:0000313" key="1">
    <source>
        <dbReference type="EMBL" id="OWZ04268.1"/>
    </source>
</evidence>